<evidence type="ECO:0000313" key="9">
    <source>
        <dbReference type="Proteomes" id="UP000002282"/>
    </source>
</evidence>
<gene>
    <name evidence="8" type="primary">Dyak\GE17201</name>
    <name evidence="8" type="synonym">dyak_GLEANR_18551</name>
    <name evidence="8" type="synonym">GE17201</name>
    <name evidence="8" type="ORF">Dyak_GE17201</name>
</gene>
<feature type="domain" description="TFIIS-type" evidence="6">
    <location>
        <begin position="123"/>
        <end position="161"/>
    </location>
</feature>
<dbReference type="GO" id="GO:0005634">
    <property type="term" value="C:nucleus"/>
    <property type="evidence" value="ECO:0007669"/>
    <property type="project" value="TreeGrafter"/>
</dbReference>
<dbReference type="Pfam" id="PF07500">
    <property type="entry name" value="TFIIS_M"/>
    <property type="match status" value="1"/>
</dbReference>
<evidence type="ECO:0000256" key="4">
    <source>
        <dbReference type="ARBA" id="ARBA00023242"/>
    </source>
</evidence>
<dbReference type="SMART" id="SM00510">
    <property type="entry name" value="TFS2M"/>
    <property type="match status" value="1"/>
</dbReference>
<dbReference type="InterPro" id="IPR036575">
    <property type="entry name" value="TFIIS_cen_dom_sf"/>
</dbReference>
<keyword evidence="4" id="KW-0539">Nucleus</keyword>
<evidence type="ECO:0000256" key="2">
    <source>
        <dbReference type="ARBA" id="ARBA00022771"/>
    </source>
</evidence>
<dbReference type="AlphaFoldDB" id="B4PWQ2"/>
<dbReference type="eggNOG" id="KOG1105">
    <property type="taxonomic scope" value="Eukaryota"/>
</dbReference>
<name>B4PWQ2_DROYA</name>
<evidence type="ECO:0000313" key="8">
    <source>
        <dbReference type="EMBL" id="EDX01798.1"/>
    </source>
</evidence>
<dbReference type="InterPro" id="IPR003618">
    <property type="entry name" value="TFIIS_cen_dom"/>
</dbReference>
<dbReference type="Gene3D" id="2.20.25.10">
    <property type="match status" value="1"/>
</dbReference>
<protein>
    <submittedName>
        <fullName evidence="8">Uncharacterized protein</fullName>
    </submittedName>
</protein>
<reference evidence="8 9" key="2">
    <citation type="journal article" date="2007" name="PLoS Biol.">
        <title>Principles of genome evolution in the Drosophila melanogaster species group.</title>
        <authorList>
            <person name="Ranz J.M."/>
            <person name="Maurin D."/>
            <person name="Chan Y.S."/>
            <person name="von Grotthuss M."/>
            <person name="Hillier L.W."/>
            <person name="Roote J."/>
            <person name="Ashburner M."/>
            <person name="Bergman C.M."/>
        </authorList>
    </citation>
    <scope>NUCLEOTIDE SEQUENCE [LARGE SCALE GENOMIC DNA]</scope>
    <source>
        <strain evidence="9">Tai18E2 / Tucson 14021-0261.01</strain>
    </source>
</reference>
<evidence type="ECO:0000259" key="7">
    <source>
        <dbReference type="PROSITE" id="PS51321"/>
    </source>
</evidence>
<evidence type="ECO:0000256" key="5">
    <source>
        <dbReference type="PROSITE-ProRule" id="PRU00472"/>
    </source>
</evidence>
<dbReference type="OMA" id="NCIQLHT"/>
<dbReference type="SUPFAM" id="SSF46942">
    <property type="entry name" value="Elongation factor TFIIS domain 2"/>
    <property type="match status" value="1"/>
</dbReference>
<dbReference type="SMART" id="SM00440">
    <property type="entry name" value="ZnF_C2C2"/>
    <property type="match status" value="1"/>
</dbReference>
<evidence type="ECO:0000256" key="1">
    <source>
        <dbReference type="ARBA" id="ARBA00022723"/>
    </source>
</evidence>
<evidence type="ECO:0000256" key="3">
    <source>
        <dbReference type="ARBA" id="ARBA00022833"/>
    </source>
</evidence>
<dbReference type="HOGENOM" id="CLU_037637_4_1_1"/>
<dbReference type="Pfam" id="PF01096">
    <property type="entry name" value="Zn_ribbon_TFIIS"/>
    <property type="match status" value="1"/>
</dbReference>
<dbReference type="InterPro" id="IPR001222">
    <property type="entry name" value="Znf_TFIIS"/>
</dbReference>
<proteinExistence type="predicted"/>
<dbReference type="EMBL" id="CM000162">
    <property type="protein sequence ID" value="EDX01798.1"/>
    <property type="molecule type" value="Genomic_DNA"/>
</dbReference>
<dbReference type="PhylomeDB" id="B4PWQ2"/>
<dbReference type="PROSITE" id="PS51321">
    <property type="entry name" value="TFIIS_CENTRAL"/>
    <property type="match status" value="1"/>
</dbReference>
<dbReference type="SUPFAM" id="SSF57783">
    <property type="entry name" value="Zinc beta-ribbon"/>
    <property type="match status" value="1"/>
</dbReference>
<dbReference type="GO" id="GO:0008270">
    <property type="term" value="F:zinc ion binding"/>
    <property type="evidence" value="ECO:0007669"/>
    <property type="project" value="UniProtKB-KW"/>
</dbReference>
<dbReference type="KEGG" id="dya:Dyak_GE17201"/>
<dbReference type="Proteomes" id="UP000002282">
    <property type="component" value="Chromosome X"/>
</dbReference>
<organism evidence="8 9">
    <name type="scientific">Drosophila yakuba</name>
    <name type="common">Fruit fly</name>
    <dbReference type="NCBI Taxonomy" id="7245"/>
    <lineage>
        <taxon>Eukaryota</taxon>
        <taxon>Metazoa</taxon>
        <taxon>Ecdysozoa</taxon>
        <taxon>Arthropoda</taxon>
        <taxon>Hexapoda</taxon>
        <taxon>Insecta</taxon>
        <taxon>Pterygota</taxon>
        <taxon>Neoptera</taxon>
        <taxon>Endopterygota</taxon>
        <taxon>Diptera</taxon>
        <taxon>Brachycera</taxon>
        <taxon>Muscomorpha</taxon>
        <taxon>Ephydroidea</taxon>
        <taxon>Drosophilidae</taxon>
        <taxon>Drosophila</taxon>
        <taxon>Sophophora</taxon>
    </lineage>
</organism>
<keyword evidence="9" id="KW-1185">Reference proteome</keyword>
<dbReference type="PANTHER" id="PTHR11477">
    <property type="entry name" value="TRANSCRIPTION FACTOR S-II ZINC FINGER DOMAIN-CONTAINING PROTEIN"/>
    <property type="match status" value="1"/>
</dbReference>
<keyword evidence="3" id="KW-0862">Zinc</keyword>
<dbReference type="Gene3D" id="1.10.472.30">
    <property type="entry name" value="Transcription elongation factor S-II, central domain"/>
    <property type="match status" value="1"/>
</dbReference>
<dbReference type="PANTHER" id="PTHR11477:SF0">
    <property type="entry name" value="IP08861P-RELATED"/>
    <property type="match status" value="1"/>
</dbReference>
<reference evidence="8 9" key="1">
    <citation type="journal article" date="2007" name="Nature">
        <title>Evolution of genes and genomes on the Drosophila phylogeny.</title>
        <authorList>
            <consortium name="Drosophila 12 Genomes Consortium"/>
            <person name="Clark A.G."/>
            <person name="Eisen M.B."/>
            <person name="Smith D.R."/>
            <person name="Bergman C.M."/>
            <person name="Oliver B."/>
            <person name="Markow T.A."/>
            <person name="Kaufman T.C."/>
            <person name="Kellis M."/>
            <person name="Gelbart W."/>
            <person name="Iyer V.N."/>
            <person name="Pollard D.A."/>
            <person name="Sackton T.B."/>
            <person name="Larracuente A.M."/>
            <person name="Singh N.D."/>
            <person name="Abad J.P."/>
            <person name="Abt D.N."/>
            <person name="Adryan B."/>
            <person name="Aguade M."/>
            <person name="Akashi H."/>
            <person name="Anderson W.W."/>
            <person name="Aquadro C.F."/>
            <person name="Ardell D.H."/>
            <person name="Arguello R."/>
            <person name="Artieri C.G."/>
            <person name="Barbash D.A."/>
            <person name="Barker D."/>
            <person name="Barsanti P."/>
            <person name="Batterham P."/>
            <person name="Batzoglou S."/>
            <person name="Begun D."/>
            <person name="Bhutkar A."/>
            <person name="Blanco E."/>
            <person name="Bosak S.A."/>
            <person name="Bradley R.K."/>
            <person name="Brand A.D."/>
            <person name="Brent M.R."/>
            <person name="Brooks A.N."/>
            <person name="Brown R.H."/>
            <person name="Butlin R.K."/>
            <person name="Caggese C."/>
            <person name="Calvi B.R."/>
            <person name="Bernardo de Carvalho A."/>
            <person name="Caspi A."/>
            <person name="Castrezana S."/>
            <person name="Celniker S.E."/>
            <person name="Chang J.L."/>
            <person name="Chapple C."/>
            <person name="Chatterji S."/>
            <person name="Chinwalla A."/>
            <person name="Civetta A."/>
            <person name="Clifton S.W."/>
            <person name="Comeron J.M."/>
            <person name="Costello J.C."/>
            <person name="Coyne J.A."/>
            <person name="Daub J."/>
            <person name="David R.G."/>
            <person name="Delcher A.L."/>
            <person name="Delehaunty K."/>
            <person name="Do C.B."/>
            <person name="Ebling H."/>
            <person name="Edwards K."/>
            <person name="Eickbush T."/>
            <person name="Evans J.D."/>
            <person name="Filipski A."/>
            <person name="Findeiss S."/>
            <person name="Freyhult E."/>
            <person name="Fulton L."/>
            <person name="Fulton R."/>
            <person name="Garcia A.C."/>
            <person name="Gardiner A."/>
            <person name="Garfield D.A."/>
            <person name="Garvin B.E."/>
            <person name="Gibson G."/>
            <person name="Gilbert D."/>
            <person name="Gnerre S."/>
            <person name="Godfrey J."/>
            <person name="Good R."/>
            <person name="Gotea V."/>
            <person name="Gravely B."/>
            <person name="Greenberg A.J."/>
            <person name="Griffiths-Jones S."/>
            <person name="Gross S."/>
            <person name="Guigo R."/>
            <person name="Gustafson E.A."/>
            <person name="Haerty W."/>
            <person name="Hahn M.W."/>
            <person name="Halligan D.L."/>
            <person name="Halpern A.L."/>
            <person name="Halter G.M."/>
            <person name="Han M.V."/>
            <person name="Heger A."/>
            <person name="Hillier L."/>
            <person name="Hinrichs A.S."/>
            <person name="Holmes I."/>
            <person name="Hoskins R.A."/>
            <person name="Hubisz M.J."/>
            <person name="Hultmark D."/>
            <person name="Huntley M.A."/>
            <person name="Jaffe D.B."/>
            <person name="Jagadeeshan S."/>
            <person name="Jeck W.R."/>
            <person name="Johnson J."/>
            <person name="Jones C.D."/>
            <person name="Jordan W.C."/>
            <person name="Karpen G.H."/>
            <person name="Kataoka E."/>
            <person name="Keightley P.D."/>
            <person name="Kheradpour P."/>
            <person name="Kirkness E.F."/>
            <person name="Koerich L.B."/>
            <person name="Kristiansen K."/>
            <person name="Kudrna D."/>
            <person name="Kulathinal R.J."/>
            <person name="Kumar S."/>
            <person name="Kwok R."/>
            <person name="Lander E."/>
            <person name="Langley C.H."/>
            <person name="Lapoint R."/>
            <person name="Lazzaro B.P."/>
            <person name="Lee S.J."/>
            <person name="Levesque L."/>
            <person name="Li R."/>
            <person name="Lin C.F."/>
            <person name="Lin M.F."/>
            <person name="Lindblad-Toh K."/>
            <person name="Llopart A."/>
            <person name="Long M."/>
            <person name="Low L."/>
            <person name="Lozovsky E."/>
            <person name="Lu J."/>
            <person name="Luo M."/>
            <person name="Machado C.A."/>
            <person name="Makalowski W."/>
            <person name="Marzo M."/>
            <person name="Matsuda M."/>
            <person name="Matzkin L."/>
            <person name="McAllister B."/>
            <person name="McBride C.S."/>
            <person name="McKernan B."/>
            <person name="McKernan K."/>
            <person name="Mendez-Lago M."/>
            <person name="Minx P."/>
            <person name="Mollenhauer M.U."/>
            <person name="Montooth K."/>
            <person name="Mount S.M."/>
            <person name="Mu X."/>
            <person name="Myers E."/>
            <person name="Negre B."/>
            <person name="Newfeld S."/>
            <person name="Nielsen R."/>
            <person name="Noor M.A."/>
            <person name="O'Grady P."/>
            <person name="Pachter L."/>
            <person name="Papaceit M."/>
            <person name="Parisi M.J."/>
            <person name="Parisi M."/>
            <person name="Parts L."/>
            <person name="Pedersen J.S."/>
            <person name="Pesole G."/>
            <person name="Phillippy A.M."/>
            <person name="Ponting C.P."/>
            <person name="Pop M."/>
            <person name="Porcelli D."/>
            <person name="Powell J.R."/>
            <person name="Prohaska S."/>
            <person name="Pruitt K."/>
            <person name="Puig M."/>
            <person name="Quesneville H."/>
            <person name="Ram K.R."/>
            <person name="Rand D."/>
            <person name="Rasmussen M.D."/>
            <person name="Reed L.K."/>
            <person name="Reenan R."/>
            <person name="Reily A."/>
            <person name="Remington K.A."/>
            <person name="Rieger T.T."/>
            <person name="Ritchie M.G."/>
            <person name="Robin C."/>
            <person name="Rogers Y.H."/>
            <person name="Rohde C."/>
            <person name="Rozas J."/>
            <person name="Rubenfield M.J."/>
            <person name="Ruiz A."/>
            <person name="Russo S."/>
            <person name="Salzberg S.L."/>
            <person name="Sanchez-Gracia A."/>
            <person name="Saranga D.J."/>
            <person name="Sato H."/>
            <person name="Schaeffer S.W."/>
            <person name="Schatz M.C."/>
            <person name="Schlenke T."/>
            <person name="Schwartz R."/>
            <person name="Segarra C."/>
            <person name="Singh R.S."/>
            <person name="Sirot L."/>
            <person name="Sirota M."/>
            <person name="Sisneros N.B."/>
            <person name="Smith C.D."/>
            <person name="Smith T.F."/>
            <person name="Spieth J."/>
            <person name="Stage D.E."/>
            <person name="Stark A."/>
            <person name="Stephan W."/>
            <person name="Strausberg R.L."/>
            <person name="Strempel S."/>
            <person name="Sturgill D."/>
            <person name="Sutton G."/>
            <person name="Sutton G.G."/>
            <person name="Tao W."/>
            <person name="Teichmann S."/>
            <person name="Tobari Y.N."/>
            <person name="Tomimura Y."/>
            <person name="Tsolas J.M."/>
            <person name="Valente V.L."/>
            <person name="Venter E."/>
            <person name="Venter J.C."/>
            <person name="Vicario S."/>
            <person name="Vieira F.G."/>
            <person name="Vilella A.J."/>
            <person name="Villasante A."/>
            <person name="Walenz B."/>
            <person name="Wang J."/>
            <person name="Wasserman M."/>
            <person name="Watts T."/>
            <person name="Wilson D."/>
            <person name="Wilson R.K."/>
            <person name="Wing R.A."/>
            <person name="Wolfner M.F."/>
            <person name="Wong A."/>
            <person name="Wong G.K."/>
            <person name="Wu C.I."/>
            <person name="Wu G."/>
            <person name="Yamamoto D."/>
            <person name="Yang H.P."/>
            <person name="Yang S.P."/>
            <person name="Yorke J.A."/>
            <person name="Yoshida K."/>
            <person name="Zdobnov E."/>
            <person name="Zhang P."/>
            <person name="Zhang Y."/>
            <person name="Zimin A.V."/>
            <person name="Baldwin J."/>
            <person name="Abdouelleil A."/>
            <person name="Abdulkadir J."/>
            <person name="Abebe A."/>
            <person name="Abera B."/>
            <person name="Abreu J."/>
            <person name="Acer S.C."/>
            <person name="Aftuck L."/>
            <person name="Alexander A."/>
            <person name="An P."/>
            <person name="Anderson E."/>
            <person name="Anderson S."/>
            <person name="Arachi H."/>
            <person name="Azer M."/>
            <person name="Bachantsang P."/>
            <person name="Barry A."/>
            <person name="Bayul T."/>
            <person name="Berlin A."/>
            <person name="Bessette D."/>
            <person name="Bloom T."/>
            <person name="Blye J."/>
            <person name="Boguslavskiy L."/>
            <person name="Bonnet C."/>
            <person name="Boukhgalter B."/>
            <person name="Bourzgui I."/>
            <person name="Brown A."/>
            <person name="Cahill P."/>
            <person name="Channer S."/>
            <person name="Cheshatsang Y."/>
            <person name="Chuda L."/>
            <person name="Citroen M."/>
            <person name="Collymore A."/>
            <person name="Cooke P."/>
            <person name="Costello M."/>
            <person name="D'Aco K."/>
            <person name="Daza R."/>
            <person name="De Haan G."/>
            <person name="DeGray S."/>
            <person name="DeMaso C."/>
            <person name="Dhargay N."/>
            <person name="Dooley K."/>
            <person name="Dooley E."/>
            <person name="Doricent M."/>
            <person name="Dorje P."/>
            <person name="Dorjee K."/>
            <person name="Dupes A."/>
            <person name="Elong R."/>
            <person name="Falk J."/>
            <person name="Farina A."/>
            <person name="Faro S."/>
            <person name="Ferguson D."/>
            <person name="Fisher S."/>
            <person name="Foley C.D."/>
            <person name="Franke A."/>
            <person name="Friedrich D."/>
            <person name="Gadbois L."/>
            <person name="Gearin G."/>
            <person name="Gearin C.R."/>
            <person name="Giannoukos G."/>
            <person name="Goode T."/>
            <person name="Graham J."/>
            <person name="Grandbois E."/>
            <person name="Grewal S."/>
            <person name="Gyaltsen K."/>
            <person name="Hafez N."/>
            <person name="Hagos B."/>
            <person name="Hall J."/>
            <person name="Henson C."/>
            <person name="Hollinger A."/>
            <person name="Honan T."/>
            <person name="Huard M.D."/>
            <person name="Hughes L."/>
            <person name="Hurhula B."/>
            <person name="Husby M.E."/>
            <person name="Kamat A."/>
            <person name="Kanga B."/>
            <person name="Kashin S."/>
            <person name="Khazanovich D."/>
            <person name="Kisner P."/>
            <person name="Lance K."/>
            <person name="Lara M."/>
            <person name="Lee W."/>
            <person name="Lennon N."/>
            <person name="Letendre F."/>
            <person name="LeVine R."/>
            <person name="Lipovsky A."/>
            <person name="Liu X."/>
            <person name="Liu J."/>
            <person name="Liu S."/>
            <person name="Lokyitsang T."/>
            <person name="Lokyitsang Y."/>
            <person name="Lubonja R."/>
            <person name="Lui A."/>
            <person name="MacDonald P."/>
            <person name="Magnisalis V."/>
            <person name="Maru K."/>
            <person name="Matthews C."/>
            <person name="McCusker W."/>
            <person name="McDonough S."/>
            <person name="Mehta T."/>
            <person name="Meldrim J."/>
            <person name="Meneus L."/>
            <person name="Mihai O."/>
            <person name="Mihalev A."/>
            <person name="Mihova T."/>
            <person name="Mittelman R."/>
            <person name="Mlenga V."/>
            <person name="Montmayeur A."/>
            <person name="Mulrain L."/>
            <person name="Navidi A."/>
            <person name="Naylor J."/>
            <person name="Negash T."/>
            <person name="Nguyen T."/>
            <person name="Nguyen N."/>
            <person name="Nicol R."/>
            <person name="Norbu C."/>
            <person name="Norbu N."/>
            <person name="Novod N."/>
            <person name="O'Neill B."/>
            <person name="Osman S."/>
            <person name="Markiewicz E."/>
            <person name="Oyono O.L."/>
            <person name="Patti C."/>
            <person name="Phunkhang P."/>
            <person name="Pierre F."/>
            <person name="Priest M."/>
            <person name="Raghuraman S."/>
            <person name="Rege F."/>
            <person name="Reyes R."/>
            <person name="Rise C."/>
            <person name="Rogov P."/>
            <person name="Ross K."/>
            <person name="Ryan E."/>
            <person name="Settipalli S."/>
            <person name="Shea T."/>
            <person name="Sherpa N."/>
            <person name="Shi L."/>
            <person name="Shih D."/>
            <person name="Sparrow T."/>
            <person name="Spaulding J."/>
            <person name="Stalker J."/>
            <person name="Stange-Thomann N."/>
            <person name="Stavropoulos S."/>
            <person name="Stone C."/>
            <person name="Strader C."/>
            <person name="Tesfaye S."/>
            <person name="Thomson T."/>
            <person name="Thoulutsang Y."/>
            <person name="Thoulutsang D."/>
            <person name="Topham K."/>
            <person name="Topping I."/>
            <person name="Tsamla T."/>
            <person name="Vassiliev H."/>
            <person name="Vo A."/>
            <person name="Wangchuk T."/>
            <person name="Wangdi T."/>
            <person name="Weiand M."/>
            <person name="Wilkinson J."/>
            <person name="Wilson A."/>
            <person name="Yadav S."/>
            <person name="Young G."/>
            <person name="Yu Q."/>
            <person name="Zembek L."/>
            <person name="Zhong D."/>
            <person name="Zimmer A."/>
            <person name="Zwirko Z."/>
            <person name="Jaffe D.B."/>
            <person name="Alvarez P."/>
            <person name="Brockman W."/>
            <person name="Butler J."/>
            <person name="Chin C."/>
            <person name="Gnerre S."/>
            <person name="Grabherr M."/>
            <person name="Kleber M."/>
            <person name="Mauceli E."/>
            <person name="MacCallum I."/>
        </authorList>
    </citation>
    <scope>NUCLEOTIDE SEQUENCE [LARGE SCALE GENOMIC DNA]</scope>
    <source>
        <strain evidence="9">Tai18E2 / Tucson 14021-0261.01</strain>
    </source>
</reference>
<dbReference type="GO" id="GO:0003676">
    <property type="term" value="F:nucleic acid binding"/>
    <property type="evidence" value="ECO:0007669"/>
    <property type="project" value="InterPro"/>
</dbReference>
<keyword evidence="1" id="KW-0479">Metal-binding</keyword>
<accession>B4PWQ2</accession>
<dbReference type="CDD" id="cd13749">
    <property type="entry name" value="Zn-ribbon_TFIIS"/>
    <property type="match status" value="1"/>
</dbReference>
<evidence type="ECO:0000259" key="6">
    <source>
        <dbReference type="PROSITE" id="PS51133"/>
    </source>
</evidence>
<dbReference type="PROSITE" id="PS51133">
    <property type="entry name" value="ZF_TFIIS_2"/>
    <property type="match status" value="1"/>
</dbReference>
<dbReference type="OrthoDB" id="44867at2759"/>
<sequence>MSFEVRIKCREMLAAALQAGDLPEGCGDPEDMAAQLEEAIYVELKCCQVKYKNRIRSRLANLRDPKNPGLREKFLLGLIGVEKMARMTPEEMASDDLKQMRQKFVQDSINKAQMAKFQGTKTDLFKCDRCHKRNCIQLHTRDGDEPMVTFVMCDECGNRWKN</sequence>
<feature type="domain" description="TFIIS central" evidence="7">
    <location>
        <begin position="5"/>
        <end position="120"/>
    </location>
</feature>
<keyword evidence="2 5" id="KW-0863">Zinc-finger</keyword>
<dbReference type="GO" id="GO:0006351">
    <property type="term" value="P:DNA-templated transcription"/>
    <property type="evidence" value="ECO:0007669"/>
    <property type="project" value="InterPro"/>
</dbReference>